<protein>
    <submittedName>
        <fullName evidence="2">Uncharacterized protein</fullName>
    </submittedName>
</protein>
<sequence length="546" mass="62732">MLPSDDEEHVKRLIRIRIAPYNGRVKELQGRLANLLISQRNSRELSIEPLVVNESSHDEAVHVPTSAASSSEPSPSISENETMQQMSNVNEDNIESLVSSQTNDYFVKVMNSMQPFKKLSPEDENALSSNSAIHKEIINQLSNVERGYKLVKYALNANTKLRHVILLLSQNIVPHSSTMKRCIYSDANYGSYVNAEMALILFVYLFDMKIYDWQNQSDVTNLFRSFNSVIRYSPNASLAMFYFELFQFIVNSNNSCEKRTERNIPAVAYNIALCLSDHVDSNDSVHTDLRDTDTTPINKEMQELIDIIEYYNNMGFKFFNNSTDENRMVFFGVRKVCRRRILEISNTRSTYRLENGLFVSEEDNDDDTVSAVTGLSSTETSLIELLYDDLALRSMKLREIEEIEVKRCVKHGDIFMETGKSKQDSSTYYKACDGNLIVFYSRKSKIPNIMNVYRTYTMEQLKKKQQDARSHLIACCDTILTSTMYGNYMDCVPIIQDMLRMDPDGLTTLEKEALKEVINIIFTDTVPTYDEALKIIALMKHFKISF</sequence>
<feature type="compositionally biased region" description="Low complexity" evidence="1">
    <location>
        <begin position="66"/>
        <end position="79"/>
    </location>
</feature>
<proteinExistence type="predicted"/>
<gene>
    <name evidence="2" type="ORF">C9374_007135</name>
</gene>
<evidence type="ECO:0000256" key="1">
    <source>
        <dbReference type="SAM" id="MobiDB-lite"/>
    </source>
</evidence>
<name>A0AA88H4V3_NAELO</name>
<accession>A0AA88H4V3</accession>
<keyword evidence="3" id="KW-1185">Reference proteome</keyword>
<comment type="caution">
    <text evidence="2">The sequence shown here is derived from an EMBL/GenBank/DDBJ whole genome shotgun (WGS) entry which is preliminary data.</text>
</comment>
<organism evidence="2 3">
    <name type="scientific">Naegleria lovaniensis</name>
    <name type="common">Amoeba</name>
    <dbReference type="NCBI Taxonomy" id="51637"/>
    <lineage>
        <taxon>Eukaryota</taxon>
        <taxon>Discoba</taxon>
        <taxon>Heterolobosea</taxon>
        <taxon>Tetramitia</taxon>
        <taxon>Eutetramitia</taxon>
        <taxon>Vahlkampfiidae</taxon>
        <taxon>Naegleria</taxon>
    </lineage>
</organism>
<dbReference type="RefSeq" id="XP_044555498.1">
    <property type="nucleotide sequence ID" value="XM_044697073.1"/>
</dbReference>
<feature type="region of interest" description="Disordered" evidence="1">
    <location>
        <begin position="56"/>
        <end position="84"/>
    </location>
</feature>
<evidence type="ECO:0000313" key="2">
    <source>
        <dbReference type="EMBL" id="KAG2393604.1"/>
    </source>
</evidence>
<dbReference type="GeneID" id="68099589"/>
<evidence type="ECO:0000313" key="3">
    <source>
        <dbReference type="Proteomes" id="UP000816034"/>
    </source>
</evidence>
<dbReference type="Proteomes" id="UP000816034">
    <property type="component" value="Unassembled WGS sequence"/>
</dbReference>
<dbReference type="AlphaFoldDB" id="A0AA88H4V3"/>
<dbReference type="EMBL" id="PYSW02000002">
    <property type="protein sequence ID" value="KAG2393604.1"/>
    <property type="molecule type" value="Genomic_DNA"/>
</dbReference>
<reference evidence="2 3" key="1">
    <citation type="journal article" date="2018" name="BMC Genomics">
        <title>The genome of Naegleria lovaniensis, the basis for a comparative approach to unravel pathogenicity factors of the human pathogenic amoeba N. fowleri.</title>
        <authorList>
            <person name="Liechti N."/>
            <person name="Schurch N."/>
            <person name="Bruggmann R."/>
            <person name="Wittwer M."/>
        </authorList>
    </citation>
    <scope>NUCLEOTIDE SEQUENCE [LARGE SCALE GENOMIC DNA]</scope>
    <source>
        <strain evidence="2 3">ATCC 30569</strain>
    </source>
</reference>